<comment type="similarity">
    <text evidence="2 8">Belongs to the Mediator complex subunit 4 family.</text>
</comment>
<keyword evidence="5 8" id="KW-0804">Transcription</keyword>
<accession>A0A8J1Y083</accession>
<comment type="function">
    <text evidence="8">Component of the Mediator complex, a coactivator involved in the regulated transcription of nearly all RNA polymerase II-dependent genes. Mediator functions as a bridge to convey information from gene-specific regulatory proteins to the basal RNA polymerase II transcription machinery. Mediator is recruited to promoters by direct interactions with regulatory proteins and serves as a scaffold for the assembly of a functional preinitiation complex with RNA polymerase II and the general transcription factors.</text>
</comment>
<keyword evidence="6 8" id="KW-0539">Nucleus</keyword>
<evidence type="ECO:0000256" key="4">
    <source>
        <dbReference type="ARBA" id="ARBA00023015"/>
    </source>
</evidence>
<evidence type="ECO:0000256" key="5">
    <source>
        <dbReference type="ARBA" id="ARBA00023163"/>
    </source>
</evidence>
<dbReference type="PANTHER" id="PTHR13208:SF2">
    <property type="entry name" value="MEDIATOR OF RNA POLYMERASE II TRANSCRIPTION SUBUNIT 4"/>
    <property type="match status" value="1"/>
</dbReference>
<gene>
    <name evidence="8" type="primary">MED4</name>
    <name evidence="11" type="ORF">OFUS_LOCUS7321</name>
</gene>
<sequence length="251" mass="27759">MTSTKQELFSLIEDVEIITKELFEVISIPKGSKTPDTPETQELLDLLIHKDAKIQDALKVAKEQGEVQKKMDAIQAEVDKRDHEMNRLQKNLKEAENMLATAIYQAKQKLHSMAQAKAKAISSEDLIRYAHKISASNAVAAPTTWTPGDPRRPYPTDVEMRMGFLGQMSNLPSENLTNHVHGNFSDTLSASRGVGQLDHMTSQSSGLTWQQQPHISMETSMTMGAQKGQNKENEVGIMSSDSSSSSSSDDE</sequence>
<evidence type="ECO:0000256" key="1">
    <source>
        <dbReference type="ARBA" id="ARBA00004123"/>
    </source>
</evidence>
<evidence type="ECO:0000256" key="2">
    <source>
        <dbReference type="ARBA" id="ARBA00009626"/>
    </source>
</evidence>
<evidence type="ECO:0000256" key="6">
    <source>
        <dbReference type="ARBA" id="ARBA00023242"/>
    </source>
</evidence>
<proteinExistence type="inferred from homology"/>
<keyword evidence="4 8" id="KW-0805">Transcription regulation</keyword>
<dbReference type="OrthoDB" id="1929813at2759"/>
<dbReference type="GO" id="GO:0006357">
    <property type="term" value="P:regulation of transcription by RNA polymerase II"/>
    <property type="evidence" value="ECO:0007669"/>
    <property type="project" value="InterPro"/>
</dbReference>
<evidence type="ECO:0000313" key="12">
    <source>
        <dbReference type="Proteomes" id="UP000749559"/>
    </source>
</evidence>
<comment type="subcellular location">
    <subcellularLocation>
        <location evidence="1 8">Nucleus</location>
    </subcellularLocation>
</comment>
<organism evidence="11 12">
    <name type="scientific">Owenia fusiformis</name>
    <name type="common">Polychaete worm</name>
    <dbReference type="NCBI Taxonomy" id="6347"/>
    <lineage>
        <taxon>Eukaryota</taxon>
        <taxon>Metazoa</taxon>
        <taxon>Spiralia</taxon>
        <taxon>Lophotrochozoa</taxon>
        <taxon>Annelida</taxon>
        <taxon>Polychaeta</taxon>
        <taxon>Sedentaria</taxon>
        <taxon>Canalipalpata</taxon>
        <taxon>Sabellida</taxon>
        <taxon>Oweniida</taxon>
        <taxon>Oweniidae</taxon>
        <taxon>Owenia</taxon>
    </lineage>
</organism>
<evidence type="ECO:0000256" key="10">
    <source>
        <dbReference type="SAM" id="MobiDB-lite"/>
    </source>
</evidence>
<dbReference type="EMBL" id="CAIIXF020000004">
    <property type="protein sequence ID" value="CAH1780659.1"/>
    <property type="molecule type" value="Genomic_DNA"/>
</dbReference>
<feature type="compositionally biased region" description="Low complexity" evidence="10">
    <location>
        <begin position="239"/>
        <end position="251"/>
    </location>
</feature>
<dbReference type="Pfam" id="PF10018">
    <property type="entry name" value="Med4"/>
    <property type="match status" value="1"/>
</dbReference>
<comment type="subunit">
    <text evidence="8">Component of the Mediator complex.</text>
</comment>
<evidence type="ECO:0000256" key="8">
    <source>
        <dbReference type="RuleBase" id="RU364141"/>
    </source>
</evidence>
<comment type="caution">
    <text evidence="11">The sequence shown here is derived from an EMBL/GenBank/DDBJ whole genome shotgun (WGS) entry which is preliminary data.</text>
</comment>
<keyword evidence="12" id="KW-1185">Reference proteome</keyword>
<feature type="coiled-coil region" evidence="9">
    <location>
        <begin position="71"/>
        <end position="105"/>
    </location>
</feature>
<dbReference type="Proteomes" id="UP000749559">
    <property type="component" value="Unassembled WGS sequence"/>
</dbReference>
<name>A0A8J1Y083_OWEFU</name>
<evidence type="ECO:0000256" key="3">
    <source>
        <dbReference type="ARBA" id="ARBA00020629"/>
    </source>
</evidence>
<dbReference type="InterPro" id="IPR019258">
    <property type="entry name" value="Mediator_Med4"/>
</dbReference>
<dbReference type="GO" id="GO:0016592">
    <property type="term" value="C:mediator complex"/>
    <property type="evidence" value="ECO:0007669"/>
    <property type="project" value="InterPro"/>
</dbReference>
<evidence type="ECO:0000313" key="11">
    <source>
        <dbReference type="EMBL" id="CAH1780659.1"/>
    </source>
</evidence>
<evidence type="ECO:0000256" key="7">
    <source>
        <dbReference type="ARBA" id="ARBA00031257"/>
    </source>
</evidence>
<keyword evidence="9" id="KW-0175">Coiled coil</keyword>
<dbReference type="PANTHER" id="PTHR13208">
    <property type="entry name" value="MEDIATOR OF RNA POLYMERASE II TRANSCRIPTION SUBUNIT 4"/>
    <property type="match status" value="1"/>
</dbReference>
<dbReference type="AlphaFoldDB" id="A0A8J1Y083"/>
<dbReference type="GO" id="GO:0070847">
    <property type="term" value="C:core mediator complex"/>
    <property type="evidence" value="ECO:0007669"/>
    <property type="project" value="TreeGrafter"/>
</dbReference>
<reference evidence="11" key="1">
    <citation type="submission" date="2022-03" db="EMBL/GenBank/DDBJ databases">
        <authorList>
            <person name="Martin C."/>
        </authorList>
    </citation>
    <scope>NUCLEOTIDE SEQUENCE</scope>
</reference>
<keyword evidence="8" id="KW-0010">Activator</keyword>
<evidence type="ECO:0000256" key="9">
    <source>
        <dbReference type="SAM" id="Coils"/>
    </source>
</evidence>
<protein>
    <recommendedName>
        <fullName evidence="3 8">Mediator of RNA polymerase II transcription subunit 4</fullName>
    </recommendedName>
    <alternativeName>
        <fullName evidence="7 8">Mediator complex subunit 4</fullName>
    </alternativeName>
</protein>
<dbReference type="GO" id="GO:0003712">
    <property type="term" value="F:transcription coregulator activity"/>
    <property type="evidence" value="ECO:0007669"/>
    <property type="project" value="InterPro"/>
</dbReference>
<feature type="region of interest" description="Disordered" evidence="10">
    <location>
        <begin position="222"/>
        <end position="251"/>
    </location>
</feature>